<gene>
    <name evidence="2" type="ORF">g.31633</name>
</gene>
<protein>
    <recommendedName>
        <fullName evidence="1">Rab3-GAP regulatory subunit N-terminal domain-containing protein</fullName>
    </recommendedName>
</protein>
<proteinExistence type="predicted"/>
<feature type="domain" description="Rab3-GAP regulatory subunit N-terminal" evidence="1">
    <location>
        <begin position="52"/>
        <end position="417"/>
    </location>
</feature>
<evidence type="ECO:0000313" key="2">
    <source>
        <dbReference type="EMBL" id="JAT77504.1"/>
    </source>
</evidence>
<organism evidence="2">
    <name type="scientific">Auxenochlorella protothecoides</name>
    <name type="common">Green microalga</name>
    <name type="synonym">Chlorella protothecoides</name>
    <dbReference type="NCBI Taxonomy" id="3075"/>
    <lineage>
        <taxon>Eukaryota</taxon>
        <taxon>Viridiplantae</taxon>
        <taxon>Chlorophyta</taxon>
        <taxon>core chlorophytes</taxon>
        <taxon>Trebouxiophyceae</taxon>
        <taxon>Chlorellales</taxon>
        <taxon>Chlorellaceae</taxon>
        <taxon>Auxenochlorella</taxon>
    </lineage>
</organism>
<evidence type="ECO:0000259" key="1">
    <source>
        <dbReference type="Pfam" id="PF14655"/>
    </source>
</evidence>
<name>A0A1D2AE79_AUXPR</name>
<dbReference type="PANTHER" id="PTHR12472:SF0">
    <property type="entry name" value="RAB3 GTPASE-ACTIVATING PROTEIN NON-CATALYTIC SUBUNIT"/>
    <property type="match status" value="1"/>
</dbReference>
<dbReference type="AlphaFoldDB" id="A0A1D2AE79"/>
<dbReference type="EMBL" id="GDKF01001118">
    <property type="protein sequence ID" value="JAT77504.1"/>
    <property type="molecule type" value="Transcribed_RNA"/>
</dbReference>
<dbReference type="PANTHER" id="PTHR12472">
    <property type="entry name" value="RAB3-GAP REGULATORY DOMAIN"/>
    <property type="match status" value="1"/>
</dbReference>
<accession>A0A1D2AE79</accession>
<dbReference type="InterPro" id="IPR032839">
    <property type="entry name" value="RAB3GAP_N"/>
</dbReference>
<sequence>MDGLQWRSLAPLPKLLLQHDGNPSLGQGEEHAQLLQALESGSVSLVLGPSQTAEGSVLVAGLGQRLVVLGLGDGAHDLAFDTVLTESERITSLAVMERDPGAKSTQPAAILVGTSAGFLQLHSPDARLVLRQALHDRALLSLSARSCDAGAGVPHALATFENAVARVAGWDVAAAMQWRARSWSVAGWGGGSEPPALDVAKWTLGRGVGPRAAALCGPAVAPSLHAELARRCAGAAPPPPPVLRLLTAGAAPPVASFAAPEQPGSRDLARRAAGAARGAAVRLAASAQARLPPALARATARAAGAAGEEAALPRGTRVVALTHVWDAKRVVHSLAASFCGQWALGCDSLGRVLLIDVATSLVVVMLKGYRAAQAAWMEWPAGGVRGPAPGSSVPVIYAPRKGVLEVWAPDLRTRLAVLRGVGPRGVLLSPRPRGAALWFADLDALRCADVAPALVSAAPCG</sequence>
<dbReference type="Pfam" id="PF14655">
    <property type="entry name" value="RAB3GAP2_N"/>
    <property type="match status" value="1"/>
</dbReference>
<reference evidence="2" key="1">
    <citation type="submission" date="2015-08" db="EMBL/GenBank/DDBJ databases">
        <authorList>
            <person name="Babu N.S."/>
            <person name="Beckwith C.J."/>
            <person name="Beseler K.G."/>
            <person name="Brison A."/>
            <person name="Carone J.V."/>
            <person name="Caskin T.P."/>
            <person name="Diamond M."/>
            <person name="Durham M.E."/>
            <person name="Foxe J.M."/>
            <person name="Go M."/>
            <person name="Henderson B.A."/>
            <person name="Jones I.B."/>
            <person name="McGettigan J.A."/>
            <person name="Micheletti S.J."/>
            <person name="Nasrallah M.E."/>
            <person name="Ortiz D."/>
            <person name="Piller C.R."/>
            <person name="Privatt S.R."/>
            <person name="Schneider S.L."/>
            <person name="Sharp S."/>
            <person name="Smith T.C."/>
            <person name="Stanton J.D."/>
            <person name="Ullery H.E."/>
            <person name="Wilson R.J."/>
            <person name="Serrano M.G."/>
            <person name="Buck G."/>
            <person name="Lee V."/>
            <person name="Wang Y."/>
            <person name="Carvalho R."/>
            <person name="Voegtly L."/>
            <person name="Shi R."/>
            <person name="Duckworth R."/>
            <person name="Johnson A."/>
            <person name="Loviza R."/>
            <person name="Walstead R."/>
            <person name="Shah Z."/>
            <person name="Kiflezghi M."/>
            <person name="Wade K."/>
            <person name="Ball S.L."/>
            <person name="Bradley K.W."/>
            <person name="Asai D.J."/>
            <person name="Bowman C.A."/>
            <person name="Russell D.A."/>
            <person name="Pope W.H."/>
            <person name="Jacobs-Sera D."/>
            <person name="Hendrix R.W."/>
            <person name="Hatfull G.F."/>
        </authorList>
    </citation>
    <scope>NUCLEOTIDE SEQUENCE</scope>
</reference>
<dbReference type="InterPro" id="IPR026059">
    <property type="entry name" value="Rab3GAP2"/>
</dbReference>